<name>A0A6A4GIR8_9AGAR</name>
<evidence type="ECO:0000256" key="1">
    <source>
        <dbReference type="SAM" id="MobiDB-lite"/>
    </source>
</evidence>
<evidence type="ECO:0000256" key="2">
    <source>
        <dbReference type="SAM" id="SignalP"/>
    </source>
</evidence>
<dbReference type="AlphaFoldDB" id="A0A6A4GIR8"/>
<proteinExistence type="predicted"/>
<gene>
    <name evidence="4" type="ORF">BT96DRAFT_982093</name>
</gene>
<feature type="region of interest" description="Disordered" evidence="1">
    <location>
        <begin position="535"/>
        <end position="558"/>
    </location>
</feature>
<dbReference type="OrthoDB" id="2563011at2759"/>
<evidence type="ECO:0000259" key="3">
    <source>
        <dbReference type="PROSITE" id="PS51767"/>
    </source>
</evidence>
<sequence>MTWLSIPLLTTLVLCLSGASASAFASRSTSKRDSTSSPPPPPATLFMPLTLDENRRYAINVSLPTSSGPHQSFAFALTTSTGYSSVAAQGCVTCGSNMPTFSSPSSSTQTETGAMDVSVLNAGVAGPTISQSCNLLLRNGSAWSWVDQSFILANQSNSIFSSDVSGILGLGTNSRAGRFNETVMAFWLKNNPNQQNFSYGLALNPPNTPLLSSSSGGTLHWLAPDPSSYEGEISWKVLLSNTNMDTSSNSTSSLTNADSFVEMDSWVFRSTSQDVNVSDTTGSLLTVIDPLFPDIVFPQVQARAIYDTIPGSSLLNVLSGGTTAYSLPCNTTMQLNLTFGSVSAILTEAQLVRNLGNDSTTCVGVLEEWSSTDVTDYLLGASLISNIYLVFPQRRHFMIVAPESLKLQEEETSNLIPPPLSPPSDWLSNYLYIPGGGGSDRDRDSKRNTRTAGMPARQTFGQILEQLRLSSMPNQNQNQFRASDQTYYNDPNSPGQGLLIQVLSPPSLSMTNRYSEAQQQELEMEIERLLQNQNQDNNEFGLPPYRPTDPTPDARNWI</sequence>
<accession>A0A6A4GIR8</accession>
<dbReference type="Gene3D" id="2.40.70.10">
    <property type="entry name" value="Acid Proteases"/>
    <property type="match status" value="2"/>
</dbReference>
<dbReference type="EMBL" id="ML770007">
    <property type="protein sequence ID" value="KAE9385277.1"/>
    <property type="molecule type" value="Genomic_DNA"/>
</dbReference>
<dbReference type="InterPro" id="IPR021109">
    <property type="entry name" value="Peptidase_aspartic_dom_sf"/>
</dbReference>
<keyword evidence="5" id="KW-1185">Reference proteome</keyword>
<dbReference type="Proteomes" id="UP000799118">
    <property type="component" value="Unassembled WGS sequence"/>
</dbReference>
<dbReference type="InterPro" id="IPR033121">
    <property type="entry name" value="PEPTIDASE_A1"/>
</dbReference>
<dbReference type="SUPFAM" id="SSF50630">
    <property type="entry name" value="Acid proteases"/>
    <property type="match status" value="1"/>
</dbReference>
<feature type="chain" id="PRO_5025593663" description="Peptidase A1 domain-containing protein" evidence="2">
    <location>
        <begin position="22"/>
        <end position="558"/>
    </location>
</feature>
<dbReference type="PROSITE" id="PS51767">
    <property type="entry name" value="PEPTIDASE_A1"/>
    <property type="match status" value="1"/>
</dbReference>
<keyword evidence="2" id="KW-0732">Signal</keyword>
<feature type="signal peptide" evidence="2">
    <location>
        <begin position="1"/>
        <end position="21"/>
    </location>
</feature>
<organism evidence="4 5">
    <name type="scientific">Gymnopus androsaceus JB14</name>
    <dbReference type="NCBI Taxonomy" id="1447944"/>
    <lineage>
        <taxon>Eukaryota</taxon>
        <taxon>Fungi</taxon>
        <taxon>Dikarya</taxon>
        <taxon>Basidiomycota</taxon>
        <taxon>Agaricomycotina</taxon>
        <taxon>Agaricomycetes</taxon>
        <taxon>Agaricomycetidae</taxon>
        <taxon>Agaricales</taxon>
        <taxon>Marasmiineae</taxon>
        <taxon>Omphalotaceae</taxon>
        <taxon>Gymnopus</taxon>
    </lineage>
</organism>
<reference evidence="4" key="1">
    <citation type="journal article" date="2019" name="Environ. Microbiol.">
        <title>Fungal ecological strategies reflected in gene transcription - a case study of two litter decomposers.</title>
        <authorList>
            <person name="Barbi F."/>
            <person name="Kohler A."/>
            <person name="Barry K."/>
            <person name="Baskaran P."/>
            <person name="Daum C."/>
            <person name="Fauchery L."/>
            <person name="Ihrmark K."/>
            <person name="Kuo A."/>
            <person name="LaButti K."/>
            <person name="Lipzen A."/>
            <person name="Morin E."/>
            <person name="Grigoriev I.V."/>
            <person name="Henrissat B."/>
            <person name="Lindahl B."/>
            <person name="Martin F."/>
        </authorList>
    </citation>
    <scope>NUCLEOTIDE SEQUENCE</scope>
    <source>
        <strain evidence="4">JB14</strain>
    </source>
</reference>
<protein>
    <recommendedName>
        <fullName evidence="3">Peptidase A1 domain-containing protein</fullName>
    </recommendedName>
</protein>
<feature type="domain" description="Peptidase A1" evidence="3">
    <location>
        <begin position="57"/>
        <end position="401"/>
    </location>
</feature>
<evidence type="ECO:0000313" key="5">
    <source>
        <dbReference type="Proteomes" id="UP000799118"/>
    </source>
</evidence>
<evidence type="ECO:0000313" key="4">
    <source>
        <dbReference type="EMBL" id="KAE9385277.1"/>
    </source>
</evidence>